<evidence type="ECO:0000313" key="1">
    <source>
        <dbReference type="EMBL" id="KAK7449841.1"/>
    </source>
</evidence>
<organism evidence="1 2">
    <name type="scientific">Batillaria attramentaria</name>
    <dbReference type="NCBI Taxonomy" id="370345"/>
    <lineage>
        <taxon>Eukaryota</taxon>
        <taxon>Metazoa</taxon>
        <taxon>Spiralia</taxon>
        <taxon>Lophotrochozoa</taxon>
        <taxon>Mollusca</taxon>
        <taxon>Gastropoda</taxon>
        <taxon>Caenogastropoda</taxon>
        <taxon>Sorbeoconcha</taxon>
        <taxon>Cerithioidea</taxon>
        <taxon>Batillariidae</taxon>
        <taxon>Batillaria</taxon>
    </lineage>
</organism>
<sequence>MAVQPQKLPPTSAAAKFHSKRVCLQVQEWKHLRETLSPTAWGLELKDNTMFPTYTTKAVAPDNLLCIITCNCKADCNTDRCSSRRLCCVWRVQGRVLHELHREHGGREL</sequence>
<reference evidence="1 2" key="1">
    <citation type="journal article" date="2023" name="Sci. Data">
        <title>Genome assembly of the Korean intertidal mud-creeper Batillaria attramentaria.</title>
        <authorList>
            <person name="Patra A.K."/>
            <person name="Ho P.T."/>
            <person name="Jun S."/>
            <person name="Lee S.J."/>
            <person name="Kim Y."/>
            <person name="Won Y.J."/>
        </authorList>
    </citation>
    <scope>NUCLEOTIDE SEQUENCE [LARGE SCALE GENOMIC DNA]</scope>
    <source>
        <strain evidence="1">Wonlab-2016</strain>
    </source>
</reference>
<keyword evidence="2" id="KW-1185">Reference proteome</keyword>
<dbReference type="EMBL" id="JACVVK020000747">
    <property type="protein sequence ID" value="KAK7449841.1"/>
    <property type="molecule type" value="Genomic_DNA"/>
</dbReference>
<dbReference type="Proteomes" id="UP001519460">
    <property type="component" value="Unassembled WGS sequence"/>
</dbReference>
<gene>
    <name evidence="1" type="ORF">BaRGS_00039996</name>
</gene>
<name>A0ABD0J1T6_9CAEN</name>
<accession>A0ABD0J1T6</accession>
<comment type="caution">
    <text evidence="1">The sequence shown here is derived from an EMBL/GenBank/DDBJ whole genome shotgun (WGS) entry which is preliminary data.</text>
</comment>
<protein>
    <submittedName>
        <fullName evidence="1">Uncharacterized protein</fullName>
    </submittedName>
</protein>
<dbReference type="AlphaFoldDB" id="A0ABD0J1T6"/>
<proteinExistence type="predicted"/>
<evidence type="ECO:0000313" key="2">
    <source>
        <dbReference type="Proteomes" id="UP001519460"/>
    </source>
</evidence>